<name>A0A515DAD7_9BURK</name>
<evidence type="ECO:0000259" key="3">
    <source>
        <dbReference type="Pfam" id="PF00884"/>
    </source>
</evidence>
<reference evidence="4 5" key="1">
    <citation type="submission" date="2019-01" db="EMBL/GenBank/DDBJ databases">
        <title>Genomic insights into a novel species Rhodoferax sp.</title>
        <authorList>
            <person name="Jin L."/>
        </authorList>
    </citation>
    <scope>NUCLEOTIDE SEQUENCE [LARGE SCALE GENOMIC DNA]</scope>
    <source>
        <strain evidence="4 5">CHu59-6-5</strain>
    </source>
</reference>
<dbReference type="InterPro" id="IPR017850">
    <property type="entry name" value="Alkaline_phosphatase_core_sf"/>
</dbReference>
<dbReference type="KEGG" id="rhf:EUB48_08910"/>
<dbReference type="PANTHER" id="PTHR45953:SF1">
    <property type="entry name" value="IDURONATE 2-SULFATASE"/>
    <property type="match status" value="1"/>
</dbReference>
<keyword evidence="2" id="KW-0378">Hydrolase</keyword>
<dbReference type="CDD" id="cd16028">
    <property type="entry name" value="PMH"/>
    <property type="match status" value="1"/>
</dbReference>
<accession>A0A515DAD7</accession>
<protein>
    <submittedName>
        <fullName evidence="4">DUF4976 domain-containing protein</fullName>
    </submittedName>
</protein>
<dbReference type="Gene3D" id="3.40.720.10">
    <property type="entry name" value="Alkaline Phosphatase, subunit A"/>
    <property type="match status" value="1"/>
</dbReference>
<dbReference type="OrthoDB" id="9766107at2"/>
<feature type="domain" description="Sulfatase N-terminal" evidence="3">
    <location>
        <begin position="10"/>
        <end position="389"/>
    </location>
</feature>
<dbReference type="Proteomes" id="UP000316798">
    <property type="component" value="Chromosome"/>
</dbReference>
<evidence type="ECO:0000313" key="5">
    <source>
        <dbReference type="Proteomes" id="UP000316798"/>
    </source>
</evidence>
<evidence type="ECO:0000313" key="4">
    <source>
        <dbReference type="EMBL" id="QDL37378.1"/>
    </source>
</evidence>
<dbReference type="RefSeq" id="WP_142818548.1">
    <property type="nucleotide sequence ID" value="NZ_CP035503.1"/>
</dbReference>
<proteinExistence type="predicted"/>
<dbReference type="PANTHER" id="PTHR45953">
    <property type="entry name" value="IDURONATE 2-SULFATASE"/>
    <property type="match status" value="1"/>
</dbReference>
<keyword evidence="1" id="KW-0479">Metal-binding</keyword>
<keyword evidence="5" id="KW-1185">Reference proteome</keyword>
<gene>
    <name evidence="4" type="ORF">EUB48_08910</name>
</gene>
<dbReference type="GO" id="GO:0008484">
    <property type="term" value="F:sulfuric ester hydrolase activity"/>
    <property type="evidence" value="ECO:0007669"/>
    <property type="project" value="TreeGrafter"/>
</dbReference>
<evidence type="ECO:0000256" key="2">
    <source>
        <dbReference type="ARBA" id="ARBA00022801"/>
    </source>
</evidence>
<evidence type="ECO:0000256" key="1">
    <source>
        <dbReference type="ARBA" id="ARBA00022723"/>
    </source>
</evidence>
<dbReference type="GO" id="GO:0046872">
    <property type="term" value="F:metal ion binding"/>
    <property type="evidence" value="ECO:0007669"/>
    <property type="project" value="UniProtKB-KW"/>
</dbReference>
<dbReference type="GO" id="GO:0005737">
    <property type="term" value="C:cytoplasm"/>
    <property type="evidence" value="ECO:0007669"/>
    <property type="project" value="TreeGrafter"/>
</dbReference>
<dbReference type="InterPro" id="IPR000917">
    <property type="entry name" value="Sulfatase_N"/>
</dbReference>
<dbReference type="EMBL" id="CP035503">
    <property type="protein sequence ID" value="QDL37378.1"/>
    <property type="molecule type" value="Genomic_DNA"/>
</dbReference>
<organism evidence="4 5">
    <name type="scientific">Rhodoferax sediminis</name>
    <dbReference type="NCBI Taxonomy" id="2509614"/>
    <lineage>
        <taxon>Bacteria</taxon>
        <taxon>Pseudomonadati</taxon>
        <taxon>Pseudomonadota</taxon>
        <taxon>Betaproteobacteria</taxon>
        <taxon>Burkholderiales</taxon>
        <taxon>Comamonadaceae</taxon>
        <taxon>Rhodoferax</taxon>
    </lineage>
</organism>
<dbReference type="AlphaFoldDB" id="A0A515DAD7"/>
<dbReference type="SUPFAM" id="SSF53649">
    <property type="entry name" value="Alkaline phosphatase-like"/>
    <property type="match status" value="1"/>
</dbReference>
<dbReference type="Pfam" id="PF00884">
    <property type="entry name" value="Sulfatase"/>
    <property type="match status" value="1"/>
</dbReference>
<sequence length="527" mass="59819">MISSDRKTVRNVLFIMCDQLRWDYLSCYGHPTLATPHIDNLAKRGVRFDAAYVQSAVCVPSRMSYYTGRYVSSHGSTWNYVPLSVVQRTLGDFLEAAGLDAVLAGKTHVIPDRLGLQRFNMDPESPRGRRYLEGGFVEMDRYDGHAPPGAESGYADYLRSKGYKSDDPWSEFAIGALDEEGKFASGWLLRNAHLAARVDRSHSETAYMTDRALDFVRAKGDQSWVLHLSYVKPHWPLLAPAPYNDLYRDADAGPIIAVSAETRPPHPVLAAYRTAHEDCLSYAQESVVRHVRPTYMGLIKEVDDHLGRLMAELEQLGRLDDTLIIFCSDHGDQLGDHGLGEKELFYEQAVRTPFIVVDPRAAADRTRGTAESRFVEAIDVLPTILDALGLPQPDHLLEGRSLVPLLHGAHVENWRDCVFSELDYAFRDARRALNRGPDECYAWMVRNTRWKYVHYQGLRPQLFDMQEDPQELHDLGADPIFATVRGELKDRLADWLMTRKRRITLDNATVERTTEGWKALDMQIGVW</sequence>